<protein>
    <recommendedName>
        <fullName evidence="7">Nicotinamide phosphoribosyltransferase</fullName>
        <ecNumber evidence="6">2.4.2.12</ecNumber>
    </recommendedName>
</protein>
<dbReference type="Gene3D" id="3.20.20.70">
    <property type="entry name" value="Aldolase class I"/>
    <property type="match status" value="1"/>
</dbReference>
<keyword evidence="2" id="KW-0662">Pyridine nucleotide biosynthesis</keyword>
<feature type="domain" description="Nicotinamide phosphoribosyltransferase N-terminal" evidence="10">
    <location>
        <begin position="4"/>
        <end position="97"/>
    </location>
</feature>
<dbReference type="InterPro" id="IPR036068">
    <property type="entry name" value="Nicotinate_pribotase-like_C"/>
</dbReference>
<dbReference type="InterPro" id="IPR016471">
    <property type="entry name" value="Nicotinamide_PRibTrfase"/>
</dbReference>
<dbReference type="PANTHER" id="PTHR43816:SF1">
    <property type="entry name" value="NICOTINAMIDE PHOSPHORIBOSYLTRANSFERASE"/>
    <property type="match status" value="1"/>
</dbReference>
<evidence type="ECO:0000256" key="6">
    <source>
        <dbReference type="ARBA" id="ARBA00035024"/>
    </source>
</evidence>
<dbReference type="InterPro" id="IPR041529">
    <property type="entry name" value="DUF5598"/>
</dbReference>
<evidence type="ECO:0000259" key="9">
    <source>
        <dbReference type="Pfam" id="PF04095"/>
    </source>
</evidence>
<keyword evidence="4 11" id="KW-0808">Transferase</keyword>
<keyword evidence="3 11" id="KW-0328">Glycosyltransferase</keyword>
<sequence>MNKNIILNVDSYKASHYLQYPENTTQVSSYIEARGGKYEKSVFFGLQMFIKAYLSKPVTNEDIDEAKSIFEAHGVPFNESGWRSIVKKFDGYLPIEIQAVPEGSVMPIKNAMVQVVNTDPDSAWLTSYVETALLRAVWYPTTVATGSWNSRQIIKRYMEETSDSTEGLAFKLHDFGARGATTEEAAAIGGAAHLVNFQGTDTISGIMAARRYYGAEMAGFSIPAAEHSTITSWGKENEAAAYANMLQQFSGPGKLVAVVSDSYDLWNAIDNIWGKALKEKVENSGGTLIVRPDSGDPVSIVVETIERLMSRFGFEINTKGYRVLPDYIRVIQGDGISQTTIEAILRAMKTRLQSADNIAFGMGGELLQKVNRDTLQFAMKASAVKVNGVWRDVYKDPVTDQGKRSKKGRLAVVKNSNGEVQTIREDELGQQKNIMIPVFRNGKILKEYSFEEVRARASTDIECIGDEQETAACA</sequence>
<dbReference type="SUPFAM" id="SSF51690">
    <property type="entry name" value="Nicotinate/Quinolinate PRTase C-terminal domain-like"/>
    <property type="match status" value="1"/>
</dbReference>
<accession>A0A3B0XXC7</accession>
<dbReference type="PIRSF" id="PIRSF005943">
    <property type="entry name" value="NMPRT"/>
    <property type="match status" value="1"/>
</dbReference>
<comment type="pathway">
    <text evidence="5">Cofactor biosynthesis; NAD(+) biosynthesis; nicotinamide D-ribonucleotide from 5-phospho-alpha-D-ribose 1-diphosphate and nicotinamide: step 1/1.</text>
</comment>
<dbReference type="NCBIfam" id="NF006629">
    <property type="entry name" value="PRK09198.1"/>
    <property type="match status" value="1"/>
</dbReference>
<evidence type="ECO:0000256" key="8">
    <source>
        <dbReference type="ARBA" id="ARBA00047835"/>
    </source>
</evidence>
<dbReference type="Pfam" id="PF04095">
    <property type="entry name" value="NAPRTase"/>
    <property type="match status" value="1"/>
</dbReference>
<proteinExistence type="inferred from homology"/>
<evidence type="ECO:0000256" key="2">
    <source>
        <dbReference type="ARBA" id="ARBA00022642"/>
    </source>
</evidence>
<dbReference type="PANTHER" id="PTHR43816">
    <property type="entry name" value="NICOTINAMIDE PHOSPHORIBOSYLTRANSFERASE"/>
    <property type="match status" value="1"/>
</dbReference>
<dbReference type="EC" id="2.4.2.12" evidence="6"/>
<evidence type="ECO:0000256" key="5">
    <source>
        <dbReference type="ARBA" id="ARBA00035007"/>
    </source>
</evidence>
<evidence type="ECO:0000256" key="1">
    <source>
        <dbReference type="ARBA" id="ARBA00010897"/>
    </source>
</evidence>
<dbReference type="GO" id="GO:0009435">
    <property type="term" value="P:NAD+ biosynthetic process"/>
    <property type="evidence" value="ECO:0007669"/>
    <property type="project" value="InterPro"/>
</dbReference>
<evidence type="ECO:0000313" key="11">
    <source>
        <dbReference type="EMBL" id="VAW68793.1"/>
    </source>
</evidence>
<dbReference type="InterPro" id="IPR013785">
    <property type="entry name" value="Aldolase_TIM"/>
</dbReference>
<feature type="domain" description="Nicotinate/nicotinamide phosphoribosyltransferase" evidence="9">
    <location>
        <begin position="170"/>
        <end position="413"/>
    </location>
</feature>
<dbReference type="GO" id="GO:0047280">
    <property type="term" value="F:nicotinamide phosphoribosyltransferase activity"/>
    <property type="evidence" value="ECO:0007669"/>
    <property type="project" value="UniProtKB-EC"/>
</dbReference>
<organism evidence="11">
    <name type="scientific">hydrothermal vent metagenome</name>
    <dbReference type="NCBI Taxonomy" id="652676"/>
    <lineage>
        <taxon>unclassified sequences</taxon>
        <taxon>metagenomes</taxon>
        <taxon>ecological metagenomes</taxon>
    </lineage>
</organism>
<dbReference type="EMBL" id="UOFI01000139">
    <property type="protein sequence ID" value="VAW68793.1"/>
    <property type="molecule type" value="Genomic_DNA"/>
</dbReference>
<dbReference type="CDD" id="cd01569">
    <property type="entry name" value="PBEF_like"/>
    <property type="match status" value="1"/>
</dbReference>
<evidence type="ECO:0000256" key="4">
    <source>
        <dbReference type="ARBA" id="ARBA00022679"/>
    </source>
</evidence>
<dbReference type="AlphaFoldDB" id="A0A3B0XXC7"/>
<comment type="similarity">
    <text evidence="1">Belongs to the NAPRTase family.</text>
</comment>
<evidence type="ECO:0000256" key="3">
    <source>
        <dbReference type="ARBA" id="ARBA00022676"/>
    </source>
</evidence>
<evidence type="ECO:0000256" key="7">
    <source>
        <dbReference type="ARBA" id="ARBA00035036"/>
    </source>
</evidence>
<evidence type="ECO:0000259" key="10">
    <source>
        <dbReference type="Pfam" id="PF18127"/>
    </source>
</evidence>
<reference evidence="11" key="1">
    <citation type="submission" date="2018-06" db="EMBL/GenBank/DDBJ databases">
        <authorList>
            <person name="Zhirakovskaya E."/>
        </authorList>
    </citation>
    <scope>NUCLEOTIDE SEQUENCE</scope>
</reference>
<name>A0A3B0XXC7_9ZZZZ</name>
<gene>
    <name evidence="11" type="ORF">MNBD_GAMMA09-1035</name>
</gene>
<comment type="catalytic activity">
    <reaction evidence="8">
        <text>beta-nicotinamide D-ribonucleotide + diphosphate = 5-phospho-alpha-D-ribose 1-diphosphate + nicotinamide + H(+)</text>
        <dbReference type="Rhea" id="RHEA:16149"/>
        <dbReference type="ChEBI" id="CHEBI:14649"/>
        <dbReference type="ChEBI" id="CHEBI:15378"/>
        <dbReference type="ChEBI" id="CHEBI:17154"/>
        <dbReference type="ChEBI" id="CHEBI:33019"/>
        <dbReference type="ChEBI" id="CHEBI:58017"/>
        <dbReference type="EC" id="2.4.2.12"/>
    </reaction>
    <physiologicalReaction direction="right-to-left" evidence="8">
        <dbReference type="Rhea" id="RHEA:16151"/>
    </physiologicalReaction>
</comment>
<dbReference type="InterPro" id="IPR041525">
    <property type="entry name" value="N/Namide_PRibTrfase"/>
</dbReference>
<dbReference type="Pfam" id="PF18127">
    <property type="entry name" value="NAMPT_N"/>
    <property type="match status" value="1"/>
</dbReference>